<feature type="domain" description="PhoU" evidence="7">
    <location>
        <begin position="129"/>
        <end position="214"/>
    </location>
</feature>
<protein>
    <recommendedName>
        <fullName evidence="6">Phosphate-specific transport system accessory protein PhoU</fullName>
    </recommendedName>
</protein>
<accession>A0A7W4W2H3</accession>
<dbReference type="SUPFAM" id="SSF109755">
    <property type="entry name" value="PhoU-like"/>
    <property type="match status" value="1"/>
</dbReference>
<evidence type="ECO:0000256" key="3">
    <source>
        <dbReference type="ARBA" id="ARBA00022448"/>
    </source>
</evidence>
<sequence length="237" mass="26491">MEKDIHSHHISQQFNAELDDAKTRMLEMGGLVEKQVRDAISAFMNLDSGLAEEVARRDNKVNNLEVEIDEECTLILARRQPAASDLRLVLAISKTLNDLERMGDEASKIAKHSIALANEGGVSRSYLEIRHIGDHVGSMVRDALDAFARFDSPLALRVAQEDKAVDTEYGTAMRSLVTYMIEDPRSIGSILNIMWSLRSLERIGDHARNIAEHVIYLVEGKDVRHAALEEMEAEVKG</sequence>
<keyword evidence="4 6" id="KW-0963">Cytoplasm</keyword>
<evidence type="ECO:0000256" key="4">
    <source>
        <dbReference type="ARBA" id="ARBA00022490"/>
    </source>
</evidence>
<evidence type="ECO:0000313" key="9">
    <source>
        <dbReference type="Proteomes" id="UP000537130"/>
    </source>
</evidence>
<keyword evidence="3 6" id="KW-0813">Transport</keyword>
<dbReference type="FunFam" id="1.20.58.220:FF:000001">
    <property type="entry name" value="Phosphate-specific transport system accessory protein PhoU"/>
    <property type="match status" value="1"/>
</dbReference>
<reference evidence="8 9" key="1">
    <citation type="submission" date="2020-08" db="EMBL/GenBank/DDBJ databases">
        <title>Genomic Encyclopedia of Type Strains, Phase III (KMG-III): the genomes of soil and plant-associated and newly described type strains.</title>
        <authorList>
            <person name="Whitman W."/>
        </authorList>
    </citation>
    <scope>NUCLEOTIDE SEQUENCE [LARGE SCALE GENOMIC DNA]</scope>
    <source>
        <strain evidence="8 9">CECT 8654</strain>
    </source>
</reference>
<comment type="function">
    <text evidence="6">Plays a role in the regulation of phosphate uptake.</text>
</comment>
<organism evidence="8 9">
    <name type="scientific">Litorivivens lipolytica</name>
    <dbReference type="NCBI Taxonomy" id="1524264"/>
    <lineage>
        <taxon>Bacteria</taxon>
        <taxon>Pseudomonadati</taxon>
        <taxon>Pseudomonadota</taxon>
        <taxon>Gammaproteobacteria</taxon>
        <taxon>Litorivivens</taxon>
    </lineage>
</organism>
<comment type="subunit">
    <text evidence="6">Homodimer.</text>
</comment>
<dbReference type="Pfam" id="PF01895">
    <property type="entry name" value="PhoU"/>
    <property type="match status" value="2"/>
</dbReference>
<evidence type="ECO:0000256" key="6">
    <source>
        <dbReference type="PIRNR" id="PIRNR003107"/>
    </source>
</evidence>
<comment type="caution">
    <text evidence="8">The sequence shown here is derived from an EMBL/GenBank/DDBJ whole genome shotgun (WGS) entry which is preliminary data.</text>
</comment>
<feature type="domain" description="PhoU" evidence="7">
    <location>
        <begin position="26"/>
        <end position="111"/>
    </location>
</feature>
<dbReference type="GO" id="GO:0045936">
    <property type="term" value="P:negative regulation of phosphate metabolic process"/>
    <property type="evidence" value="ECO:0007669"/>
    <property type="project" value="InterPro"/>
</dbReference>
<dbReference type="PIRSF" id="PIRSF003107">
    <property type="entry name" value="PhoU"/>
    <property type="match status" value="1"/>
</dbReference>
<dbReference type="Gene3D" id="1.20.58.220">
    <property type="entry name" value="Phosphate transport system protein phou homolog 2, domain 2"/>
    <property type="match status" value="2"/>
</dbReference>
<dbReference type="GO" id="GO:0006817">
    <property type="term" value="P:phosphate ion transport"/>
    <property type="evidence" value="ECO:0007669"/>
    <property type="project" value="UniProtKB-KW"/>
</dbReference>
<comment type="subcellular location">
    <subcellularLocation>
        <location evidence="1 6">Cytoplasm</location>
    </subcellularLocation>
</comment>
<proteinExistence type="inferred from homology"/>
<evidence type="ECO:0000256" key="2">
    <source>
        <dbReference type="ARBA" id="ARBA00008107"/>
    </source>
</evidence>
<comment type="similarity">
    <text evidence="2 6">Belongs to the PhoU family.</text>
</comment>
<dbReference type="EMBL" id="JACHWY010000001">
    <property type="protein sequence ID" value="MBB3046095.1"/>
    <property type="molecule type" value="Genomic_DNA"/>
</dbReference>
<evidence type="ECO:0000256" key="1">
    <source>
        <dbReference type="ARBA" id="ARBA00004496"/>
    </source>
</evidence>
<dbReference type="FunFam" id="1.20.58.220:FF:000002">
    <property type="entry name" value="Phosphate-specific transport system accessory protein PhoU"/>
    <property type="match status" value="1"/>
</dbReference>
<dbReference type="InterPro" id="IPR038078">
    <property type="entry name" value="PhoU-like_sf"/>
</dbReference>
<dbReference type="GO" id="GO:0005737">
    <property type="term" value="C:cytoplasm"/>
    <property type="evidence" value="ECO:0007669"/>
    <property type="project" value="UniProtKB-SubCell"/>
</dbReference>
<dbReference type="InterPro" id="IPR028366">
    <property type="entry name" value="PhoU"/>
</dbReference>
<dbReference type="PANTHER" id="PTHR42930:SF3">
    <property type="entry name" value="PHOSPHATE-SPECIFIC TRANSPORT SYSTEM ACCESSORY PROTEIN PHOU"/>
    <property type="match status" value="1"/>
</dbReference>
<evidence type="ECO:0000313" key="8">
    <source>
        <dbReference type="EMBL" id="MBB3046095.1"/>
    </source>
</evidence>
<dbReference type="InterPro" id="IPR026022">
    <property type="entry name" value="PhoU_dom"/>
</dbReference>
<dbReference type="NCBIfam" id="TIGR02135">
    <property type="entry name" value="phoU_full"/>
    <property type="match status" value="1"/>
</dbReference>
<evidence type="ECO:0000256" key="5">
    <source>
        <dbReference type="ARBA" id="ARBA00022592"/>
    </source>
</evidence>
<name>A0A7W4W2H3_9GAMM</name>
<dbReference type="Proteomes" id="UP000537130">
    <property type="component" value="Unassembled WGS sequence"/>
</dbReference>
<dbReference type="GO" id="GO:0030643">
    <property type="term" value="P:intracellular phosphate ion homeostasis"/>
    <property type="evidence" value="ECO:0007669"/>
    <property type="project" value="InterPro"/>
</dbReference>
<dbReference type="RefSeq" id="WP_183408802.1">
    <property type="nucleotide sequence ID" value="NZ_JACHWY010000001.1"/>
</dbReference>
<evidence type="ECO:0000259" key="7">
    <source>
        <dbReference type="Pfam" id="PF01895"/>
    </source>
</evidence>
<keyword evidence="9" id="KW-1185">Reference proteome</keyword>
<keyword evidence="5 6" id="KW-0592">Phosphate transport</keyword>
<dbReference type="AlphaFoldDB" id="A0A7W4W2H3"/>
<gene>
    <name evidence="8" type="ORF">FHR99_000331</name>
</gene>
<dbReference type="PANTHER" id="PTHR42930">
    <property type="entry name" value="PHOSPHATE-SPECIFIC TRANSPORT SYSTEM ACCESSORY PROTEIN PHOU"/>
    <property type="match status" value="1"/>
</dbReference>